<organism evidence="3 4">
    <name type="scientific">Microcaecilia unicolor</name>
    <dbReference type="NCBI Taxonomy" id="1415580"/>
    <lineage>
        <taxon>Eukaryota</taxon>
        <taxon>Metazoa</taxon>
        <taxon>Chordata</taxon>
        <taxon>Craniata</taxon>
        <taxon>Vertebrata</taxon>
        <taxon>Euteleostomi</taxon>
        <taxon>Amphibia</taxon>
        <taxon>Gymnophiona</taxon>
        <taxon>Siphonopidae</taxon>
        <taxon>Microcaecilia</taxon>
    </lineage>
</organism>
<evidence type="ECO:0000313" key="3">
    <source>
        <dbReference type="Proteomes" id="UP000515156"/>
    </source>
</evidence>
<protein>
    <submittedName>
        <fullName evidence="4">Uncharacterized protein LOC115472418 isoform X1</fullName>
    </submittedName>
</protein>
<feature type="domain" description="PH" evidence="2">
    <location>
        <begin position="6"/>
        <end position="105"/>
    </location>
</feature>
<dbReference type="InterPro" id="IPR011993">
    <property type="entry name" value="PH-like_dom_sf"/>
</dbReference>
<evidence type="ECO:0000259" key="2">
    <source>
        <dbReference type="PROSITE" id="PS50003"/>
    </source>
</evidence>
<dbReference type="RefSeq" id="XP_030062558.1">
    <property type="nucleotide sequence ID" value="XM_030206698.1"/>
</dbReference>
<dbReference type="AlphaFoldDB" id="A0A6P7YBY3"/>
<gene>
    <name evidence="4" type="primary">LOC115472418</name>
</gene>
<feature type="region of interest" description="Disordered" evidence="1">
    <location>
        <begin position="129"/>
        <end position="163"/>
    </location>
</feature>
<dbReference type="GeneID" id="115472418"/>
<dbReference type="SMART" id="SM00233">
    <property type="entry name" value="PH"/>
    <property type="match status" value="1"/>
</dbReference>
<dbReference type="Proteomes" id="UP000515156">
    <property type="component" value="Chromosome 6"/>
</dbReference>
<evidence type="ECO:0000256" key="1">
    <source>
        <dbReference type="SAM" id="MobiDB-lite"/>
    </source>
</evidence>
<evidence type="ECO:0000313" key="4">
    <source>
        <dbReference type="RefSeq" id="XP_030062558.1"/>
    </source>
</evidence>
<dbReference type="KEGG" id="muo:115472418"/>
<proteinExistence type="predicted"/>
<keyword evidence="3" id="KW-1185">Reference proteome</keyword>
<feature type="compositionally biased region" description="Polar residues" evidence="1">
    <location>
        <begin position="144"/>
        <end position="158"/>
    </location>
</feature>
<dbReference type="InterPro" id="IPR001849">
    <property type="entry name" value="PH_domain"/>
</dbReference>
<name>A0A6P7YBY3_9AMPH</name>
<sequence>MAGTEDLLFEGFLKKRKDKMRFAWPKYWFRLQNKTLFFYTEKSTDPSYLRGQYYIYMVQSVREMKATDNEYTFEITMNNGKKKLLAAESAKLRAVWIQFLWKSMQLPGPGRKNSACTWHDIPSLLQTAEGGISPTERQPDLRTSEVSANCDPHTSTNHLSRETRQIANLNTSGEEDQNCNEKEDDLYAIPRKYIAEMKTLSQVS</sequence>
<reference evidence="4" key="1">
    <citation type="submission" date="2025-08" db="UniProtKB">
        <authorList>
            <consortium name="RefSeq"/>
        </authorList>
    </citation>
    <scope>IDENTIFICATION</scope>
</reference>
<dbReference type="PROSITE" id="PS50003">
    <property type="entry name" value="PH_DOMAIN"/>
    <property type="match status" value="1"/>
</dbReference>
<dbReference type="SUPFAM" id="SSF50729">
    <property type="entry name" value="PH domain-like"/>
    <property type="match status" value="1"/>
</dbReference>
<dbReference type="CDD" id="cd00821">
    <property type="entry name" value="PH"/>
    <property type="match status" value="1"/>
</dbReference>
<accession>A0A6P7YBY3</accession>
<dbReference type="InParanoid" id="A0A6P7YBY3"/>
<dbReference type="Pfam" id="PF00169">
    <property type="entry name" value="PH"/>
    <property type="match status" value="1"/>
</dbReference>
<dbReference type="Gene3D" id="2.30.29.30">
    <property type="entry name" value="Pleckstrin-homology domain (PH domain)/Phosphotyrosine-binding domain (PTB)"/>
    <property type="match status" value="1"/>
</dbReference>